<keyword evidence="2" id="KW-0378">Hydrolase</keyword>
<sequence>MKNIFLYGCSPFESWRIPDTNNPTYRNADLGEDPSYRYLAAILEELAPTFAERSCMYAVNKAKENTARVAVWREFGVVRSYTVEASYCGTTQYAGEPTNPSTLNRPSELRFSGQGHQMNLVHLQSFGAQLLNAFVLLPAHIERAMTSDPNTKVQVTANQISQAPELVLETADSSCRKHPCNSLHSQPESPSLDSACSLPSTISPVSSVHSLCSHSSASLSNSDHSSGSMTDG</sequence>
<dbReference type="InterPro" id="IPR050821">
    <property type="entry name" value="Cytosolic_carboxypeptidase"/>
</dbReference>
<evidence type="ECO:0000256" key="1">
    <source>
        <dbReference type="ARBA" id="ARBA00001947"/>
    </source>
</evidence>
<dbReference type="EMBL" id="LUCM01009125">
    <property type="protein sequence ID" value="KAA0187413.1"/>
    <property type="molecule type" value="Genomic_DNA"/>
</dbReference>
<dbReference type="PANTHER" id="PTHR12756">
    <property type="entry name" value="CYTOSOLIC CARBOXYPEPTIDASE"/>
    <property type="match status" value="1"/>
</dbReference>
<organism evidence="2 3">
    <name type="scientific">Fasciolopsis buskii</name>
    <dbReference type="NCBI Taxonomy" id="27845"/>
    <lineage>
        <taxon>Eukaryota</taxon>
        <taxon>Metazoa</taxon>
        <taxon>Spiralia</taxon>
        <taxon>Lophotrochozoa</taxon>
        <taxon>Platyhelminthes</taxon>
        <taxon>Trematoda</taxon>
        <taxon>Digenea</taxon>
        <taxon>Plagiorchiida</taxon>
        <taxon>Echinostomata</taxon>
        <taxon>Echinostomatoidea</taxon>
        <taxon>Fasciolidae</taxon>
        <taxon>Fasciolopsis</taxon>
    </lineage>
</organism>
<keyword evidence="2" id="KW-0121">Carboxypeptidase</keyword>
<gene>
    <name evidence="2" type="ORF">FBUS_09931</name>
</gene>
<dbReference type="AlphaFoldDB" id="A0A8E0RM28"/>
<dbReference type="GO" id="GO:0004180">
    <property type="term" value="F:carboxypeptidase activity"/>
    <property type="evidence" value="ECO:0007669"/>
    <property type="project" value="UniProtKB-KW"/>
</dbReference>
<dbReference type="OrthoDB" id="10253041at2759"/>
<name>A0A8E0RM28_9TREM</name>
<evidence type="ECO:0000313" key="2">
    <source>
        <dbReference type="EMBL" id="KAA0187413.1"/>
    </source>
</evidence>
<proteinExistence type="predicted"/>
<dbReference type="Proteomes" id="UP000728185">
    <property type="component" value="Unassembled WGS sequence"/>
</dbReference>
<dbReference type="PANTHER" id="PTHR12756:SF11">
    <property type="entry name" value="CYTOSOLIC CARBOXYPEPTIDASE 1"/>
    <property type="match status" value="1"/>
</dbReference>
<reference evidence="2" key="1">
    <citation type="submission" date="2019-05" db="EMBL/GenBank/DDBJ databases">
        <title>Annotation for the trematode Fasciolopsis buski.</title>
        <authorList>
            <person name="Choi Y.-J."/>
        </authorList>
    </citation>
    <scope>NUCLEOTIDE SEQUENCE</scope>
    <source>
        <strain evidence="2">HT</strain>
        <tissue evidence="2">Whole worm</tissue>
    </source>
</reference>
<accession>A0A8E0RM28</accession>
<comment type="cofactor">
    <cofactor evidence="1">
        <name>Zn(2+)</name>
        <dbReference type="ChEBI" id="CHEBI:29105"/>
    </cofactor>
</comment>
<dbReference type="Gene3D" id="3.40.630.10">
    <property type="entry name" value="Zn peptidases"/>
    <property type="match status" value="1"/>
</dbReference>
<evidence type="ECO:0000313" key="3">
    <source>
        <dbReference type="Proteomes" id="UP000728185"/>
    </source>
</evidence>
<keyword evidence="3" id="KW-1185">Reference proteome</keyword>
<keyword evidence="2" id="KW-0645">Protease</keyword>
<comment type="caution">
    <text evidence="2">The sequence shown here is derived from an EMBL/GenBank/DDBJ whole genome shotgun (WGS) entry which is preliminary data.</text>
</comment>
<protein>
    <submittedName>
        <fullName evidence="2">Cytosolic carboxypeptidase 1</fullName>
    </submittedName>
</protein>